<dbReference type="Pfam" id="PF01261">
    <property type="entry name" value="AP_endonuc_2"/>
    <property type="match status" value="1"/>
</dbReference>
<keyword evidence="3" id="KW-1185">Reference proteome</keyword>
<accession>A0A2N5XNI0</accession>
<dbReference type="PANTHER" id="PTHR12110:SF21">
    <property type="entry name" value="XYLOSE ISOMERASE-LIKE TIM BARREL DOMAIN-CONTAINING PROTEIN"/>
    <property type="match status" value="1"/>
</dbReference>
<proteinExistence type="predicted"/>
<feature type="domain" description="Xylose isomerase-like TIM barrel" evidence="1">
    <location>
        <begin position="24"/>
        <end position="262"/>
    </location>
</feature>
<reference evidence="2 3" key="1">
    <citation type="submission" date="2018-01" db="EMBL/GenBank/DDBJ databases">
        <title>The draft genome sequence of Cohaesibacter sp. H1304.</title>
        <authorList>
            <person name="Wang N.-N."/>
            <person name="Du Z.-J."/>
        </authorList>
    </citation>
    <scope>NUCLEOTIDE SEQUENCE [LARGE SCALE GENOMIC DNA]</scope>
    <source>
        <strain evidence="2 3">H1304</strain>
    </source>
</reference>
<dbReference type="InterPro" id="IPR050312">
    <property type="entry name" value="IolE/XylAMocC-like"/>
</dbReference>
<dbReference type="EMBL" id="PKUQ01000042">
    <property type="protein sequence ID" value="PLW75967.1"/>
    <property type="molecule type" value="Genomic_DNA"/>
</dbReference>
<dbReference type="OrthoDB" id="9801426at2"/>
<comment type="caution">
    <text evidence="2">The sequence shown here is derived from an EMBL/GenBank/DDBJ whole genome shotgun (WGS) entry which is preliminary data.</text>
</comment>
<dbReference type="AlphaFoldDB" id="A0A2N5XNI0"/>
<dbReference type="Proteomes" id="UP000234881">
    <property type="component" value="Unassembled WGS sequence"/>
</dbReference>
<gene>
    <name evidence="2" type="ORF">C0081_17870</name>
</gene>
<keyword evidence="2" id="KW-0413">Isomerase</keyword>
<dbReference type="InterPro" id="IPR013022">
    <property type="entry name" value="Xyl_isomerase-like_TIM-brl"/>
</dbReference>
<name>A0A2N5XNI0_9HYPH</name>
<dbReference type="InterPro" id="IPR036237">
    <property type="entry name" value="Xyl_isomerase-like_sf"/>
</dbReference>
<evidence type="ECO:0000259" key="1">
    <source>
        <dbReference type="Pfam" id="PF01261"/>
    </source>
</evidence>
<organism evidence="2 3">
    <name type="scientific">Cohaesibacter celericrescens</name>
    <dbReference type="NCBI Taxonomy" id="2067669"/>
    <lineage>
        <taxon>Bacteria</taxon>
        <taxon>Pseudomonadati</taxon>
        <taxon>Pseudomonadota</taxon>
        <taxon>Alphaproteobacteria</taxon>
        <taxon>Hyphomicrobiales</taxon>
        <taxon>Cohaesibacteraceae</taxon>
    </lineage>
</organism>
<dbReference type="GO" id="GO:0016853">
    <property type="term" value="F:isomerase activity"/>
    <property type="evidence" value="ECO:0007669"/>
    <property type="project" value="UniProtKB-KW"/>
</dbReference>
<dbReference type="RefSeq" id="WP_101535209.1">
    <property type="nucleotide sequence ID" value="NZ_PKUQ01000042.1"/>
</dbReference>
<dbReference type="SUPFAM" id="SSF51658">
    <property type="entry name" value="Xylose isomerase-like"/>
    <property type="match status" value="1"/>
</dbReference>
<dbReference type="Gene3D" id="3.20.20.150">
    <property type="entry name" value="Divalent-metal-dependent TIM barrel enzymes"/>
    <property type="match status" value="1"/>
</dbReference>
<evidence type="ECO:0000313" key="2">
    <source>
        <dbReference type="EMBL" id="PLW75967.1"/>
    </source>
</evidence>
<protein>
    <submittedName>
        <fullName evidence="2">Sugar phosphate isomerase/epimerase</fullName>
    </submittedName>
</protein>
<dbReference type="PANTHER" id="PTHR12110">
    <property type="entry name" value="HYDROXYPYRUVATE ISOMERASE"/>
    <property type="match status" value="1"/>
</dbReference>
<evidence type="ECO:0000313" key="3">
    <source>
        <dbReference type="Proteomes" id="UP000234881"/>
    </source>
</evidence>
<sequence>MTLKLSFCNEMLAAEGIDLDGQAARAAALGYMGLELAPFTLSEQPHLLTKQDALTIKATLQGHNIAVTGLHWLLSAYPELSITNTQVKRETISVLLALVRLNAHLGGSVMVHGSPAQRKLRGDEDKKQLNTHVAELFKPVAALCEELDIVYCIEPLSPIETSFINRVEEAVELCDLIGSSHFRTMIDTSASAQSEDMPVADLIDHWLPTGWIGHIQLNDSNRGTPGSGQDPFKEIITAIKRQGWSKPMAIEPFVSTIDATTTAALGAGLIRGLWDAST</sequence>